<feature type="chain" id="PRO_5017794518" evidence="10">
    <location>
        <begin position="36"/>
        <end position="1011"/>
    </location>
</feature>
<reference evidence="13 14" key="1">
    <citation type="journal article" date="2018" name="Nat. Biotechnol.">
        <title>A standardized bacterial taxonomy based on genome phylogeny substantially revises the tree of life.</title>
        <authorList>
            <person name="Parks D.H."/>
            <person name="Chuvochina M."/>
            <person name="Waite D.W."/>
            <person name="Rinke C."/>
            <person name="Skarshewski A."/>
            <person name="Chaumeil P.A."/>
            <person name="Hugenholtz P."/>
        </authorList>
    </citation>
    <scope>NUCLEOTIDE SEQUENCE [LARGE SCALE GENOMIC DNA]</scope>
    <source>
        <strain evidence="13">UBA9667</strain>
    </source>
</reference>
<dbReference type="SUPFAM" id="SSF56935">
    <property type="entry name" value="Porins"/>
    <property type="match status" value="1"/>
</dbReference>
<dbReference type="InterPro" id="IPR039426">
    <property type="entry name" value="TonB-dep_rcpt-like"/>
</dbReference>
<dbReference type="InterPro" id="IPR037066">
    <property type="entry name" value="Plug_dom_sf"/>
</dbReference>
<evidence type="ECO:0000259" key="11">
    <source>
        <dbReference type="Pfam" id="PF00593"/>
    </source>
</evidence>
<gene>
    <name evidence="13" type="ORF">DHW31_05870</name>
</gene>
<proteinExistence type="inferred from homology"/>
<comment type="similarity">
    <text evidence="8 9">Belongs to the TonB-dependent receptor family.</text>
</comment>
<keyword evidence="7 8" id="KW-0998">Cell outer membrane</keyword>
<dbReference type="Pfam" id="PF00593">
    <property type="entry name" value="TonB_dep_Rec_b-barrel"/>
    <property type="match status" value="1"/>
</dbReference>
<dbReference type="InterPro" id="IPR008969">
    <property type="entry name" value="CarboxyPept-like_regulatory"/>
</dbReference>
<dbReference type="Gene3D" id="2.60.40.1120">
    <property type="entry name" value="Carboxypeptidase-like, regulatory domain"/>
    <property type="match status" value="1"/>
</dbReference>
<accession>A0A3D2SEN6</accession>
<dbReference type="InterPro" id="IPR036942">
    <property type="entry name" value="Beta-barrel_TonB_sf"/>
</dbReference>
<evidence type="ECO:0000256" key="7">
    <source>
        <dbReference type="ARBA" id="ARBA00023237"/>
    </source>
</evidence>
<feature type="domain" description="TonB-dependent receptor plug" evidence="12">
    <location>
        <begin position="142"/>
        <end position="246"/>
    </location>
</feature>
<keyword evidence="2 8" id="KW-0813">Transport</keyword>
<dbReference type="Pfam" id="PF07715">
    <property type="entry name" value="Plug"/>
    <property type="match status" value="1"/>
</dbReference>
<dbReference type="Gene3D" id="2.170.130.10">
    <property type="entry name" value="TonB-dependent receptor, plug domain"/>
    <property type="match status" value="1"/>
</dbReference>
<comment type="caution">
    <text evidence="13">The sequence shown here is derived from an EMBL/GenBank/DDBJ whole genome shotgun (WGS) entry which is preliminary data.</text>
</comment>
<dbReference type="NCBIfam" id="TIGR04056">
    <property type="entry name" value="OMP_RagA_SusC"/>
    <property type="match status" value="1"/>
</dbReference>
<keyword evidence="4 8" id="KW-0812">Transmembrane</keyword>
<dbReference type="PROSITE" id="PS52016">
    <property type="entry name" value="TONB_DEPENDENT_REC_3"/>
    <property type="match status" value="1"/>
</dbReference>
<dbReference type="GO" id="GO:0009279">
    <property type="term" value="C:cell outer membrane"/>
    <property type="evidence" value="ECO:0007669"/>
    <property type="project" value="UniProtKB-SubCell"/>
</dbReference>
<keyword evidence="10" id="KW-0732">Signal</keyword>
<protein>
    <submittedName>
        <fullName evidence="13">SusC/RagA family TonB-linked outer membrane protein</fullName>
    </submittedName>
</protein>
<evidence type="ECO:0000256" key="10">
    <source>
        <dbReference type="SAM" id="SignalP"/>
    </source>
</evidence>
<evidence type="ECO:0000256" key="4">
    <source>
        <dbReference type="ARBA" id="ARBA00022692"/>
    </source>
</evidence>
<evidence type="ECO:0000313" key="13">
    <source>
        <dbReference type="EMBL" id="HCK24304.1"/>
    </source>
</evidence>
<evidence type="ECO:0000256" key="8">
    <source>
        <dbReference type="PROSITE-ProRule" id="PRU01360"/>
    </source>
</evidence>
<feature type="signal peptide" evidence="10">
    <location>
        <begin position="1"/>
        <end position="35"/>
    </location>
</feature>
<feature type="domain" description="TonB-dependent receptor-like beta-barrel" evidence="11">
    <location>
        <begin position="403"/>
        <end position="766"/>
    </location>
</feature>
<dbReference type="AlphaFoldDB" id="A0A3D2SEN6"/>
<dbReference type="EMBL" id="DPVG01000216">
    <property type="protein sequence ID" value="HCK24304.1"/>
    <property type="molecule type" value="Genomic_DNA"/>
</dbReference>
<keyword evidence="6 8" id="KW-0472">Membrane</keyword>
<evidence type="ECO:0000259" key="12">
    <source>
        <dbReference type="Pfam" id="PF07715"/>
    </source>
</evidence>
<dbReference type="SUPFAM" id="SSF49464">
    <property type="entry name" value="Carboxypeptidase regulatory domain-like"/>
    <property type="match status" value="1"/>
</dbReference>
<evidence type="ECO:0000313" key="14">
    <source>
        <dbReference type="Proteomes" id="UP000263098"/>
    </source>
</evidence>
<organism evidence="13 14">
    <name type="scientific">Bacteroides graminisolvens</name>
    <dbReference type="NCBI Taxonomy" id="477666"/>
    <lineage>
        <taxon>Bacteria</taxon>
        <taxon>Pseudomonadati</taxon>
        <taxon>Bacteroidota</taxon>
        <taxon>Bacteroidia</taxon>
        <taxon>Bacteroidales</taxon>
        <taxon>Bacteroidaceae</taxon>
        <taxon>Bacteroides</taxon>
    </lineage>
</organism>
<dbReference type="Gene3D" id="2.40.170.20">
    <property type="entry name" value="TonB-dependent receptor, beta-barrel domain"/>
    <property type="match status" value="1"/>
</dbReference>
<dbReference type="Proteomes" id="UP000263098">
    <property type="component" value="Unassembled WGS sequence"/>
</dbReference>
<evidence type="ECO:0000256" key="5">
    <source>
        <dbReference type="ARBA" id="ARBA00023077"/>
    </source>
</evidence>
<evidence type="ECO:0000256" key="6">
    <source>
        <dbReference type="ARBA" id="ARBA00023136"/>
    </source>
</evidence>
<dbReference type="FunFam" id="2.60.40.1120:FF:000003">
    <property type="entry name" value="Outer membrane protein Omp121"/>
    <property type="match status" value="1"/>
</dbReference>
<dbReference type="InterPro" id="IPR023997">
    <property type="entry name" value="TonB-dep_OMP_SusC/RagA_CS"/>
</dbReference>
<comment type="subcellular location">
    <subcellularLocation>
        <location evidence="1 8">Cell outer membrane</location>
        <topology evidence="1 8">Multi-pass membrane protein</topology>
    </subcellularLocation>
</comment>
<dbReference type="InterPro" id="IPR023996">
    <property type="entry name" value="TonB-dep_OMP_SusC/RagA"/>
</dbReference>
<evidence type="ECO:0000256" key="1">
    <source>
        <dbReference type="ARBA" id="ARBA00004571"/>
    </source>
</evidence>
<sequence length="1011" mass="112488">MNTSQCYASFWHKSLLKMAACVFLATGAGTYPLYAADTSNRLATENTQQRIKVTGTIVDKSGEPIIGANIVEKGTTNGTISDLDGRFTLNVQSATSVLVVSYIGYKTTETSAKEKNTRITLTEDSELVDEVVVIGYGTQRKGDVTSAVASVKAEDFTIGKIGDAAELIKGKVAGLTIAKGSGDPNAESTIRLRGVISLAGSNTPLVLVDGIEGNLGTVAPENIASIDVLKDASAAAIYGTRGANGVILITTKAGKREEKTKASYSGYTALSKFGKTLDFMSAEDVRQGMTSFTDKGYDTDWLKAITRTAFTHNHNFNISGGNQKTTYSADFTYRKEEGVIIDTYNDEMKMNFDVSHWMLNDMLKVNFNMVKGLHKNSATNANDDGASNIYRQAIIHNPTEPIWNEDGTYYENFQVNYYYNPVGMVKERKGEYDTEWTRMTGNVTLEPIKGWQTNLMLATRRSKAHDKGYYTSEYFSQKMENHTGYAYHSQNDSRTDNLEITSKYDTKFKNHRLDALVGYSYQYNVNEGFNANNYDFQNDFFLYNNLGIGSALKKGKAGMGSYKNDNTLVGFFGRVSYGYANKYNALISVRHEGSSKFGDNHKWGTFPSASLGWTISNEEFMKGFDWLNNLKLRAGFGITGVIPGSSYQSLTLYNLGSSYYYENGEWKPGLEVASNPNPDLKWEKSTEFNIGLDLSVLDERLSASVDVYTKKTSDMLWWFDVPTPPNLYPQTLANVGEMRNSGIELAINATPISTSKFEWKTTLTASHNINKLLSLSNDLYETANKHDEGGLGEPISISTHRLEVGKAVGQYFGLKSVGVSEKGLWLIENPATGEAEEFTDNMLNNDQYRQYLGTGLPKVYLGWNNTFRYKNFDLSFQMTSQLGFKILNEPRAFYENNSIAYNRLKSVKKAPYGGQYTLSSAQKQTIVSYYLERGDFLKMTNMTIGYTVPLSENKYIKGIRAYVSGDNLFCITGYDGLDPELSNSEATYAGIDRRDKYPVIRSFTFGVNVTF</sequence>
<dbReference type="InterPro" id="IPR000531">
    <property type="entry name" value="Beta-barrel_TonB"/>
</dbReference>
<dbReference type="InterPro" id="IPR012910">
    <property type="entry name" value="Plug_dom"/>
</dbReference>
<name>A0A3D2SEN6_9BACE</name>
<dbReference type="NCBIfam" id="TIGR04057">
    <property type="entry name" value="SusC_RagA_signa"/>
    <property type="match status" value="1"/>
</dbReference>
<evidence type="ECO:0000256" key="9">
    <source>
        <dbReference type="RuleBase" id="RU003357"/>
    </source>
</evidence>
<keyword evidence="5 9" id="KW-0798">TonB box</keyword>
<evidence type="ECO:0000256" key="3">
    <source>
        <dbReference type="ARBA" id="ARBA00022452"/>
    </source>
</evidence>
<dbReference type="Pfam" id="PF13715">
    <property type="entry name" value="CarbopepD_reg_2"/>
    <property type="match status" value="1"/>
</dbReference>
<keyword evidence="3 8" id="KW-1134">Transmembrane beta strand</keyword>
<evidence type="ECO:0000256" key="2">
    <source>
        <dbReference type="ARBA" id="ARBA00022448"/>
    </source>
</evidence>